<evidence type="ECO:0000256" key="3">
    <source>
        <dbReference type="ARBA" id="ARBA00022553"/>
    </source>
</evidence>
<evidence type="ECO:0000256" key="2">
    <source>
        <dbReference type="ARBA" id="ARBA00022475"/>
    </source>
</evidence>
<proteinExistence type="predicted"/>
<protein>
    <submittedName>
        <fullName evidence="10">Sensor histidine kinase</fullName>
    </submittedName>
</protein>
<keyword evidence="4" id="KW-0808">Transferase</keyword>
<keyword evidence="11" id="KW-1185">Reference proteome</keyword>
<reference evidence="10 11" key="1">
    <citation type="submission" date="2018-09" db="EMBL/GenBank/DDBJ databases">
        <title>Paenibacillus aracenensis nov. sp. isolated from a cave in southern Spain.</title>
        <authorList>
            <person name="Jurado V."/>
            <person name="Gutierrez-Patricio S."/>
            <person name="Gonzalez-Pimentel J.L."/>
            <person name="Miller A.Z."/>
            <person name="Laiz L."/>
            <person name="Saiz-Jimenez C."/>
        </authorList>
    </citation>
    <scope>NUCLEOTIDE SEQUENCE [LARGE SCALE GENOMIC DNA]</scope>
    <source>
        <strain evidence="10 11">DSM 22867</strain>
    </source>
</reference>
<dbReference type="SMART" id="SM00387">
    <property type="entry name" value="HATPase_c"/>
    <property type="match status" value="1"/>
</dbReference>
<dbReference type="Pfam" id="PF06580">
    <property type="entry name" value="His_kinase"/>
    <property type="match status" value="1"/>
</dbReference>
<dbReference type="GO" id="GO:0005886">
    <property type="term" value="C:plasma membrane"/>
    <property type="evidence" value="ECO:0007669"/>
    <property type="project" value="UniProtKB-SubCell"/>
</dbReference>
<dbReference type="GO" id="GO:0000155">
    <property type="term" value="F:phosphorelay sensor kinase activity"/>
    <property type="evidence" value="ECO:0007669"/>
    <property type="project" value="InterPro"/>
</dbReference>
<feature type="coiled-coil region" evidence="7">
    <location>
        <begin position="357"/>
        <end position="384"/>
    </location>
</feature>
<dbReference type="PANTHER" id="PTHR34220:SF7">
    <property type="entry name" value="SENSOR HISTIDINE KINASE YPDA"/>
    <property type="match status" value="1"/>
</dbReference>
<dbReference type="Proteomes" id="UP000266482">
    <property type="component" value="Unassembled WGS sequence"/>
</dbReference>
<feature type="transmembrane region" description="Helical" evidence="8">
    <location>
        <begin position="296"/>
        <end position="316"/>
    </location>
</feature>
<evidence type="ECO:0000256" key="4">
    <source>
        <dbReference type="ARBA" id="ARBA00022679"/>
    </source>
</evidence>
<dbReference type="PROSITE" id="PS50885">
    <property type="entry name" value="HAMP"/>
    <property type="match status" value="1"/>
</dbReference>
<evidence type="ECO:0000259" key="9">
    <source>
        <dbReference type="PROSITE" id="PS50885"/>
    </source>
</evidence>
<evidence type="ECO:0000256" key="6">
    <source>
        <dbReference type="ARBA" id="ARBA00023136"/>
    </source>
</evidence>
<keyword evidence="7" id="KW-0175">Coiled coil</keyword>
<keyword evidence="8" id="KW-1133">Transmembrane helix</keyword>
<dbReference type="InterPro" id="IPR003660">
    <property type="entry name" value="HAMP_dom"/>
</dbReference>
<keyword evidence="6 8" id="KW-0472">Membrane</keyword>
<feature type="transmembrane region" description="Helical" evidence="8">
    <location>
        <begin position="12"/>
        <end position="34"/>
    </location>
</feature>
<dbReference type="InterPro" id="IPR036890">
    <property type="entry name" value="HATPase_C_sf"/>
</dbReference>
<dbReference type="InterPro" id="IPR003594">
    <property type="entry name" value="HATPase_dom"/>
</dbReference>
<dbReference type="Pfam" id="PF00672">
    <property type="entry name" value="HAMP"/>
    <property type="match status" value="1"/>
</dbReference>
<dbReference type="SMART" id="SM00304">
    <property type="entry name" value="HAMP"/>
    <property type="match status" value="1"/>
</dbReference>
<dbReference type="AlphaFoldDB" id="A0A3A1UW15"/>
<dbReference type="InterPro" id="IPR050640">
    <property type="entry name" value="Bact_2-comp_sensor_kinase"/>
</dbReference>
<accession>A0A3A1UW15</accession>
<evidence type="ECO:0000313" key="11">
    <source>
        <dbReference type="Proteomes" id="UP000266482"/>
    </source>
</evidence>
<gene>
    <name evidence="10" type="ORF">D3P08_12955</name>
</gene>
<dbReference type="InterPro" id="IPR010559">
    <property type="entry name" value="Sig_transdc_His_kin_internal"/>
</dbReference>
<dbReference type="PANTHER" id="PTHR34220">
    <property type="entry name" value="SENSOR HISTIDINE KINASE YPDA"/>
    <property type="match status" value="1"/>
</dbReference>
<dbReference type="Gene3D" id="6.10.340.10">
    <property type="match status" value="1"/>
</dbReference>
<dbReference type="EMBL" id="QXQA01000007">
    <property type="protein sequence ID" value="RIX52385.1"/>
    <property type="molecule type" value="Genomic_DNA"/>
</dbReference>
<keyword evidence="8" id="KW-0812">Transmembrane</keyword>
<evidence type="ECO:0000256" key="8">
    <source>
        <dbReference type="SAM" id="Phobius"/>
    </source>
</evidence>
<comment type="caution">
    <text evidence="10">The sequence shown here is derived from an EMBL/GenBank/DDBJ whole genome shotgun (WGS) entry which is preliminary data.</text>
</comment>
<sequence length="590" mass="67060">MHKNMRMSTTLRLFFILVVIIPVILISYIILHIYKRDILEQNKERSLQTSEALAYSVSQEISRMSGLFASIGVDRDVFETVSAIHHSTGIEKQAASYNLKILIEKYTASVSGRVLSVNFFFDNNQSYSYLKNVMTDENNIRGESWYKETLNARGNVRFLGMIPNLLYGNYNLYLMAAAFSPQELHSLSSLEMILFTFESGAFDHILQSRDNSESILHIVSDDHQIIASNTIVDRGSLITNNWISNLDSQSKGAFVDNENGGKHLVTYARVDNTDWFIVQMIPFSSLMEKYNNVNSFVWLLAVFIILALVLISFYFVSNVTKPLSELLRQIVRVTGGDLSARCTESGSLEMVRLGHSFNLMTAQIQDLLEQHEQQETEKRKAEFAALQSQINPHFLINTLNSIKFMALISKADNIRSMTHALTRMLASSFNRGGLLITVEEEIDLLKHYLYIMEIRFGRPIETDWDIGPNVTRYYLLKLLLQPILENSIIHGLKEVNYPAKIQISIRQTDNDLLIAIADNGVGMPEELFADPQGKSPIYSFSGMGNKNVHNRIQLHYGRGYGLHYEPHQPNGTKVTIRLPIITEPDESVEP</sequence>
<dbReference type="Pfam" id="PF02518">
    <property type="entry name" value="HATPase_c"/>
    <property type="match status" value="1"/>
</dbReference>
<feature type="domain" description="HAMP" evidence="9">
    <location>
        <begin position="317"/>
        <end position="369"/>
    </location>
</feature>
<dbReference type="OrthoDB" id="9776552at2"/>
<dbReference type="Gene3D" id="3.30.565.10">
    <property type="entry name" value="Histidine kinase-like ATPase, C-terminal domain"/>
    <property type="match status" value="1"/>
</dbReference>
<dbReference type="RefSeq" id="WP_119600111.1">
    <property type="nucleotide sequence ID" value="NZ_QXQA01000007.1"/>
</dbReference>
<dbReference type="SUPFAM" id="SSF158472">
    <property type="entry name" value="HAMP domain-like"/>
    <property type="match status" value="1"/>
</dbReference>
<keyword evidence="3" id="KW-0597">Phosphoprotein</keyword>
<comment type="subcellular location">
    <subcellularLocation>
        <location evidence="1">Cell membrane</location>
        <topology evidence="1">Multi-pass membrane protein</topology>
    </subcellularLocation>
</comment>
<dbReference type="CDD" id="cd06225">
    <property type="entry name" value="HAMP"/>
    <property type="match status" value="1"/>
</dbReference>
<organism evidence="10 11">
    <name type="scientific">Paenibacillus nanensis</name>
    <dbReference type="NCBI Taxonomy" id="393251"/>
    <lineage>
        <taxon>Bacteria</taxon>
        <taxon>Bacillati</taxon>
        <taxon>Bacillota</taxon>
        <taxon>Bacilli</taxon>
        <taxon>Bacillales</taxon>
        <taxon>Paenibacillaceae</taxon>
        <taxon>Paenibacillus</taxon>
    </lineage>
</organism>
<dbReference type="SUPFAM" id="SSF55874">
    <property type="entry name" value="ATPase domain of HSP90 chaperone/DNA topoisomerase II/histidine kinase"/>
    <property type="match status" value="1"/>
</dbReference>
<evidence type="ECO:0000313" key="10">
    <source>
        <dbReference type="EMBL" id="RIX52385.1"/>
    </source>
</evidence>
<evidence type="ECO:0000256" key="7">
    <source>
        <dbReference type="SAM" id="Coils"/>
    </source>
</evidence>
<keyword evidence="2" id="KW-1003">Cell membrane</keyword>
<evidence type="ECO:0000256" key="5">
    <source>
        <dbReference type="ARBA" id="ARBA00022777"/>
    </source>
</evidence>
<evidence type="ECO:0000256" key="1">
    <source>
        <dbReference type="ARBA" id="ARBA00004651"/>
    </source>
</evidence>
<name>A0A3A1UW15_9BACL</name>
<keyword evidence="5 10" id="KW-0418">Kinase</keyword>